<dbReference type="PANTHER" id="PTHR23139">
    <property type="entry name" value="RNA-BINDING PROTEIN"/>
    <property type="match status" value="1"/>
</dbReference>
<dbReference type="OrthoDB" id="45365at2759"/>
<keyword evidence="5" id="KW-1185">Reference proteome</keyword>
<dbReference type="GO" id="GO:0006397">
    <property type="term" value="P:mRNA processing"/>
    <property type="evidence" value="ECO:0007669"/>
    <property type="project" value="UniProtKB-KW"/>
</dbReference>
<evidence type="ECO:0000313" key="5">
    <source>
        <dbReference type="Proteomes" id="UP000631114"/>
    </source>
</evidence>
<gene>
    <name evidence="4" type="ORF">IFM89_003169</name>
</gene>
<dbReference type="InterPro" id="IPR035979">
    <property type="entry name" value="RBD_domain_sf"/>
</dbReference>
<dbReference type="Gene3D" id="3.30.70.330">
    <property type="match status" value="2"/>
</dbReference>
<dbReference type="SUPFAM" id="SSF117281">
    <property type="entry name" value="Kelch motif"/>
    <property type="match status" value="1"/>
</dbReference>
<dbReference type="AlphaFoldDB" id="A0A835I9A2"/>
<reference evidence="4 5" key="1">
    <citation type="submission" date="2020-10" db="EMBL/GenBank/DDBJ databases">
        <title>The Coptis chinensis genome and diversification of protoberbering-type alkaloids.</title>
        <authorList>
            <person name="Wang B."/>
            <person name="Shu S."/>
            <person name="Song C."/>
            <person name="Liu Y."/>
        </authorList>
    </citation>
    <scope>NUCLEOTIDE SEQUENCE [LARGE SCALE GENOMIC DNA]</scope>
    <source>
        <strain evidence="4">HL-2020</strain>
        <tissue evidence="4">Leaf</tissue>
    </source>
</reference>
<dbReference type="Gene3D" id="2.120.10.80">
    <property type="entry name" value="Kelch-type beta propeller"/>
    <property type="match status" value="1"/>
</dbReference>
<dbReference type="GO" id="GO:0003723">
    <property type="term" value="F:RNA binding"/>
    <property type="evidence" value="ECO:0007669"/>
    <property type="project" value="UniProtKB-KW"/>
</dbReference>
<dbReference type="InterPro" id="IPR012677">
    <property type="entry name" value="Nucleotide-bd_a/b_plait_sf"/>
</dbReference>
<sequence length="639" mass="72261">MSMPLRNKMRHKNDLFSKIERMNEDKGGEKVTLYVCFSRPLSKEDNGDELALYKIDPDSEERSEYGHPTRIGVIPLPNNMFSRMNFVALGSKIYLLGVGEYTYPSYHSITNRTIMYVYSPRVFVFDTCSPELGWVEGVPMIGGKTSGSPIVVAFNGKIFVLGYPIGPDDIPIELWGEVFDTAKNSWSHLSNPSPENMHTLSLFTTAHVFNERNKEVLVECYGHGMYGFDLSTQSWKRKPKIIVPRKFSSPGSAKLVVNQVLYVFNDGELYAYDLEAKIGVISSAQVQGLQDAIEDFDPDFTDAFLFYLGNGKLCLVWSVRGFPEKQLLCCLTFGIQVQDHELHAVIHHFDSYIIPGSLLLDCISMVRYLGSLHSMLGYAPLVVWFFLSFLNIVLVDYVEISGTTPWPNVSRDQQSLSLANFFNLFMARIASIDASRERMYDVVLDIYMNSDMNFAIVEVSSVELASNAMALDGVVFEGSPLRIRRPNDYNPWLAAALGPTQPSCFLKLEVVPRQALHRPCKLESSIKYECDILPSRVLCLLKAVLLDIWDDQDSFSQYLRSEAETYGTLKDADSPRLIFNEENSTVVTVFFEYTDIAGSVKAVKGINGRMLKNMRHIAVYYPEEEYLNGDYGYFANLLP</sequence>
<dbReference type="InterPro" id="IPR015915">
    <property type="entry name" value="Kelch-typ_b-propeller"/>
</dbReference>
<dbReference type="GO" id="GO:0008380">
    <property type="term" value="P:RNA splicing"/>
    <property type="evidence" value="ECO:0007669"/>
    <property type="project" value="UniProtKB-KW"/>
</dbReference>
<keyword evidence="2" id="KW-0694">RNA-binding</keyword>
<protein>
    <recommendedName>
        <fullName evidence="6">RRM domain-containing protein</fullName>
    </recommendedName>
</protein>
<organism evidence="4 5">
    <name type="scientific">Coptis chinensis</name>
    <dbReference type="NCBI Taxonomy" id="261450"/>
    <lineage>
        <taxon>Eukaryota</taxon>
        <taxon>Viridiplantae</taxon>
        <taxon>Streptophyta</taxon>
        <taxon>Embryophyta</taxon>
        <taxon>Tracheophyta</taxon>
        <taxon>Spermatophyta</taxon>
        <taxon>Magnoliopsida</taxon>
        <taxon>Ranunculales</taxon>
        <taxon>Ranunculaceae</taxon>
        <taxon>Coptidoideae</taxon>
        <taxon>Coptis</taxon>
    </lineage>
</organism>
<evidence type="ECO:0000313" key="4">
    <source>
        <dbReference type="EMBL" id="KAF9612694.1"/>
    </source>
</evidence>
<accession>A0A835I9A2</accession>
<dbReference type="EMBL" id="JADFTS010000003">
    <property type="protein sequence ID" value="KAF9612694.1"/>
    <property type="molecule type" value="Genomic_DNA"/>
</dbReference>
<comment type="caution">
    <text evidence="4">The sequence shown here is derived from an EMBL/GenBank/DDBJ whole genome shotgun (WGS) entry which is preliminary data.</text>
</comment>
<dbReference type="SUPFAM" id="SSF54928">
    <property type="entry name" value="RNA-binding domain, RBD"/>
    <property type="match status" value="1"/>
</dbReference>
<evidence type="ECO:0000256" key="3">
    <source>
        <dbReference type="ARBA" id="ARBA00023187"/>
    </source>
</evidence>
<evidence type="ECO:0000256" key="2">
    <source>
        <dbReference type="ARBA" id="ARBA00022884"/>
    </source>
</evidence>
<name>A0A835I9A2_9MAGN</name>
<evidence type="ECO:0008006" key="6">
    <source>
        <dbReference type="Google" id="ProtNLM"/>
    </source>
</evidence>
<keyword evidence="1" id="KW-0507">mRNA processing</keyword>
<keyword evidence="3" id="KW-0508">mRNA splicing</keyword>
<proteinExistence type="predicted"/>
<dbReference type="Proteomes" id="UP000631114">
    <property type="component" value="Unassembled WGS sequence"/>
</dbReference>
<evidence type="ECO:0000256" key="1">
    <source>
        <dbReference type="ARBA" id="ARBA00022664"/>
    </source>
</evidence>